<dbReference type="InterPro" id="IPR018957">
    <property type="entry name" value="Znf_C3HC4_RING-type"/>
</dbReference>
<reference evidence="7" key="1">
    <citation type="submission" date="2021-03" db="EMBL/GenBank/DDBJ databases">
        <title>Revisited historic fungal species revealed as producer of novel bioactive compounds through whole genome sequencing and comparative genomics.</title>
        <authorList>
            <person name="Vignolle G.A."/>
            <person name="Hochenegger N."/>
            <person name="Mach R.L."/>
            <person name="Mach-Aigner A.R."/>
            <person name="Javad Rahimi M."/>
            <person name="Salim K.A."/>
            <person name="Chan C.M."/>
            <person name="Lim L.B.L."/>
            <person name="Cai F."/>
            <person name="Druzhinina I.S."/>
            <person name="U'Ren J.M."/>
            <person name="Derntl C."/>
        </authorList>
    </citation>
    <scope>NUCLEOTIDE SEQUENCE</scope>
    <source>
        <strain evidence="7">TUCIM 5799</strain>
    </source>
</reference>
<comment type="caution">
    <text evidence="7">The sequence shown here is derived from an EMBL/GenBank/DDBJ whole genome shotgun (WGS) entry which is preliminary data.</text>
</comment>
<keyword evidence="8" id="KW-1185">Reference proteome</keyword>
<evidence type="ECO:0000256" key="2">
    <source>
        <dbReference type="ARBA" id="ARBA00022771"/>
    </source>
</evidence>
<keyword evidence="3" id="KW-0862">Zinc</keyword>
<evidence type="ECO:0000256" key="3">
    <source>
        <dbReference type="ARBA" id="ARBA00022833"/>
    </source>
</evidence>
<evidence type="ECO:0000256" key="4">
    <source>
        <dbReference type="PROSITE-ProRule" id="PRU00175"/>
    </source>
</evidence>
<dbReference type="EMBL" id="JAFIMR010000004">
    <property type="protein sequence ID" value="KAI1879741.1"/>
    <property type="molecule type" value="Genomic_DNA"/>
</dbReference>
<organism evidence="7 8">
    <name type="scientific">Neoarthrinium moseri</name>
    <dbReference type="NCBI Taxonomy" id="1658444"/>
    <lineage>
        <taxon>Eukaryota</taxon>
        <taxon>Fungi</taxon>
        <taxon>Dikarya</taxon>
        <taxon>Ascomycota</taxon>
        <taxon>Pezizomycotina</taxon>
        <taxon>Sordariomycetes</taxon>
        <taxon>Xylariomycetidae</taxon>
        <taxon>Amphisphaeriales</taxon>
        <taxon>Apiosporaceae</taxon>
        <taxon>Neoarthrinium</taxon>
    </lineage>
</organism>
<keyword evidence="1" id="KW-0479">Metal-binding</keyword>
<evidence type="ECO:0000313" key="7">
    <source>
        <dbReference type="EMBL" id="KAI1879741.1"/>
    </source>
</evidence>
<evidence type="ECO:0000259" key="6">
    <source>
        <dbReference type="PROSITE" id="PS50089"/>
    </source>
</evidence>
<dbReference type="GO" id="GO:0008270">
    <property type="term" value="F:zinc ion binding"/>
    <property type="evidence" value="ECO:0007669"/>
    <property type="project" value="UniProtKB-KW"/>
</dbReference>
<dbReference type="Pfam" id="PF00097">
    <property type="entry name" value="zf-C3HC4"/>
    <property type="match status" value="1"/>
</dbReference>
<protein>
    <recommendedName>
        <fullName evidence="6">RING-type domain-containing protein</fullName>
    </recommendedName>
</protein>
<keyword evidence="2 4" id="KW-0863">Zinc-finger</keyword>
<dbReference type="SUPFAM" id="SSF57850">
    <property type="entry name" value="RING/U-box"/>
    <property type="match status" value="1"/>
</dbReference>
<name>A0A9P9WVI3_9PEZI</name>
<proteinExistence type="predicted"/>
<dbReference type="AlphaFoldDB" id="A0A9P9WVI3"/>
<accession>A0A9P9WVI3</accession>
<evidence type="ECO:0000256" key="1">
    <source>
        <dbReference type="ARBA" id="ARBA00022723"/>
    </source>
</evidence>
<dbReference type="PROSITE" id="PS50089">
    <property type="entry name" value="ZF_RING_2"/>
    <property type="match status" value="1"/>
</dbReference>
<feature type="region of interest" description="Disordered" evidence="5">
    <location>
        <begin position="30"/>
        <end position="53"/>
    </location>
</feature>
<gene>
    <name evidence="7" type="ORF">JX265_002695</name>
</gene>
<evidence type="ECO:0000313" key="8">
    <source>
        <dbReference type="Proteomes" id="UP000829685"/>
    </source>
</evidence>
<evidence type="ECO:0000256" key="5">
    <source>
        <dbReference type="SAM" id="MobiDB-lite"/>
    </source>
</evidence>
<feature type="domain" description="RING-type" evidence="6">
    <location>
        <begin position="95"/>
        <end position="134"/>
    </location>
</feature>
<dbReference type="Proteomes" id="UP000829685">
    <property type="component" value="Unassembled WGS sequence"/>
</dbReference>
<sequence length="334" mass="39227">MSVIHHRERRPWTDFVDRTLQRIKKHIKPSLCSASSSKKRKATNPEDEPPSYELTRMIDGYKGSIHPRVRSLMLMEATSRSEERFTCTPGRQAYCGSEPADIPHVTLPCGHKFHMQCISDWSLTSWYSRCPTCQQTLHYRRCGHHVYFPYLHPNTVMDPDEFDGACAPCAPTPKYQGLVEDPPRPYQMNRHDSQWAWWLLNVFEGGDDRFHDEKRALRARTLIVCPENGQNERKHLLLLFDELYKLHTALKTSDGLNWVDALSLCLDLATGYYFDNKEHLARMSNRRRGLNVWRVLLHTLVMELRRFEKYSEKAGYMRFMVPFAPYFRMVTHSC</sequence>
<dbReference type="InterPro" id="IPR013083">
    <property type="entry name" value="Znf_RING/FYVE/PHD"/>
</dbReference>
<dbReference type="InterPro" id="IPR001841">
    <property type="entry name" value="Znf_RING"/>
</dbReference>
<dbReference type="Gene3D" id="3.30.40.10">
    <property type="entry name" value="Zinc/RING finger domain, C3HC4 (zinc finger)"/>
    <property type="match status" value="1"/>
</dbReference>